<dbReference type="GO" id="GO:0003913">
    <property type="term" value="F:DNA photolyase activity"/>
    <property type="evidence" value="ECO:0007669"/>
    <property type="project" value="TreeGrafter"/>
</dbReference>
<name>A0AA45C5E7_9BACT</name>
<dbReference type="RefSeq" id="WP_109605708.1">
    <property type="nucleotide sequence ID" value="NZ_QGGI01000017.1"/>
</dbReference>
<dbReference type="Proteomes" id="UP000245921">
    <property type="component" value="Unassembled WGS sequence"/>
</dbReference>
<reference evidence="1 2" key="1">
    <citation type="submission" date="2018-05" db="EMBL/GenBank/DDBJ databases">
        <title>Genomic Encyclopedia of Type Strains, Phase IV (KMG-IV): sequencing the most valuable type-strain genomes for metagenomic binning, comparative biology and taxonomic classification.</title>
        <authorList>
            <person name="Goeker M."/>
        </authorList>
    </citation>
    <scope>NUCLEOTIDE SEQUENCE [LARGE SCALE GENOMIC DNA]</scope>
    <source>
        <strain evidence="1 2">DSM 24906</strain>
    </source>
</reference>
<dbReference type="EMBL" id="QGGI01000017">
    <property type="protein sequence ID" value="PWJ88715.1"/>
    <property type="molecule type" value="Genomic_DNA"/>
</dbReference>
<dbReference type="PANTHER" id="PTHR37822">
    <property type="entry name" value="SPORE PHOTOPRODUCT LYASE-RELATED"/>
    <property type="match status" value="1"/>
</dbReference>
<dbReference type="GO" id="GO:1904047">
    <property type="term" value="F:S-adenosyl-L-methionine binding"/>
    <property type="evidence" value="ECO:0007669"/>
    <property type="project" value="TreeGrafter"/>
</dbReference>
<organism evidence="1 2">
    <name type="scientific">Oceanotoga teriensis</name>
    <dbReference type="NCBI Taxonomy" id="515440"/>
    <lineage>
        <taxon>Bacteria</taxon>
        <taxon>Thermotogati</taxon>
        <taxon>Thermotogota</taxon>
        <taxon>Thermotogae</taxon>
        <taxon>Petrotogales</taxon>
        <taxon>Petrotogaceae</taxon>
        <taxon>Oceanotoga</taxon>
    </lineage>
</organism>
<dbReference type="GO" id="GO:0042601">
    <property type="term" value="C:endospore-forming forespore"/>
    <property type="evidence" value="ECO:0007669"/>
    <property type="project" value="TreeGrafter"/>
</dbReference>
<protein>
    <submittedName>
        <fullName evidence="1">Spore photoproduct lyase</fullName>
    </submittedName>
</protein>
<dbReference type="SUPFAM" id="SSF102114">
    <property type="entry name" value="Radical SAM enzymes"/>
    <property type="match status" value="1"/>
</dbReference>
<dbReference type="Pfam" id="PF20903">
    <property type="entry name" value="SPL"/>
    <property type="match status" value="1"/>
</dbReference>
<evidence type="ECO:0000313" key="1">
    <source>
        <dbReference type="EMBL" id="PWJ88715.1"/>
    </source>
</evidence>
<dbReference type="PANTHER" id="PTHR37822:SF2">
    <property type="entry name" value="SPORE PHOTOPRODUCT LYASE"/>
    <property type="match status" value="1"/>
</dbReference>
<dbReference type="AlphaFoldDB" id="A0AA45C5E7"/>
<dbReference type="Gene3D" id="3.40.50.12110">
    <property type="match status" value="1"/>
</dbReference>
<gene>
    <name evidence="1" type="ORF">C7380_1175</name>
</gene>
<proteinExistence type="predicted"/>
<dbReference type="GO" id="GO:0051539">
    <property type="term" value="F:4 iron, 4 sulfur cluster binding"/>
    <property type="evidence" value="ECO:0007669"/>
    <property type="project" value="TreeGrafter"/>
</dbReference>
<keyword evidence="2" id="KW-1185">Reference proteome</keyword>
<evidence type="ECO:0000313" key="2">
    <source>
        <dbReference type="Proteomes" id="UP000245921"/>
    </source>
</evidence>
<keyword evidence="1" id="KW-0456">Lyase</keyword>
<dbReference type="Gene3D" id="3.80.30.30">
    <property type="match status" value="1"/>
</dbReference>
<accession>A0AA45C5E7</accession>
<dbReference type="InterPro" id="IPR058240">
    <property type="entry name" value="rSAM_sf"/>
</dbReference>
<dbReference type="InterPro" id="IPR049539">
    <property type="entry name" value="SPL"/>
</dbReference>
<sequence length="335" mass="40456">MKSKKKLYKNTFSHIYIEEKAFNYKSTNEILKKFKQSKIIRINNYKEIFSLKNQSFNKQKLSQNLILAVKNENLIYKGSDYCQNFDNENFYYTNSIYNCLFDCKYCYLQGMYDSANIVMFVNLEDYFKKLDEITKDKKIYLSISYDTDLMSFENIYPFVDKWIKYVQDNDKIKIEIRTKSINIKNLINIIPNNRIIIGWTLSPEEIIKKYEKKTPNLQNRLNAIKTLQTKGYDIRISIDPILKVDNFEEIYKNFIKQVSENLDLNKISDISLGVFRMPKDFLKKIRKFSDSDIIYYPYINEKNEKTYDKKDKEEMIKKIQHYLFLCNFKNKIYIR</sequence>
<dbReference type="SFLD" id="SFLDS00029">
    <property type="entry name" value="Radical_SAM"/>
    <property type="match status" value="1"/>
</dbReference>
<comment type="caution">
    <text evidence="1">The sequence shown here is derived from an EMBL/GenBank/DDBJ whole genome shotgun (WGS) entry which is preliminary data.</text>
</comment>
<dbReference type="InterPro" id="IPR007197">
    <property type="entry name" value="rSAM"/>
</dbReference>